<evidence type="ECO:0008006" key="3">
    <source>
        <dbReference type="Google" id="ProtNLM"/>
    </source>
</evidence>
<evidence type="ECO:0000313" key="2">
    <source>
        <dbReference type="Proteomes" id="UP000215002"/>
    </source>
</evidence>
<dbReference type="RefSeq" id="WP_157740899.1">
    <property type="nucleotide sequence ID" value="NZ_CP022743.1"/>
</dbReference>
<sequence>MITFAQSGIITGTVTNAESKSPLPRASVFLSNSSVGSATSEDGKYVLNGIRPGQYTLTVTILGYEDYSKSILVGREPIKMDISLTPKPMMLKEVTIISAADWKKNYEAFRKSFIGTDENSKNCVVVNPHVLNLQFNRTKQTLEASADEFLVVENKALGYRVKFLLKNFIEDRVANIVAYGGERLFEELPGNAAQKKKWHLKREEAYYGSAMHFFRSLYTNKLNEDGFVMYHLNRQLNPNRPPEDIIRKKAKMFYERRMADSLNYWNSLSTLSKYYKETLNKVAVLPYEVLNNTEQQGIYAIHFPNYLYVVYTKKRDEVYNKDLYRPLDMPNYEATVLTLFEPNYALFDMNGIIVSQPPLLEGAWAKARLSDLLPVDYVPDVK</sequence>
<dbReference type="SUPFAM" id="SSF49464">
    <property type="entry name" value="Carboxypeptidase regulatory domain-like"/>
    <property type="match status" value="1"/>
</dbReference>
<organism evidence="1 2">
    <name type="scientific">Mucilaginibacter xinganensis</name>
    <dbReference type="NCBI Taxonomy" id="1234841"/>
    <lineage>
        <taxon>Bacteria</taxon>
        <taxon>Pseudomonadati</taxon>
        <taxon>Bacteroidota</taxon>
        <taxon>Sphingobacteriia</taxon>
        <taxon>Sphingobacteriales</taxon>
        <taxon>Sphingobacteriaceae</taxon>
        <taxon>Mucilaginibacter</taxon>
    </lineage>
</organism>
<name>A0A223NZZ5_9SPHI</name>
<dbReference type="EMBL" id="CP022743">
    <property type="protein sequence ID" value="ASU35360.1"/>
    <property type="molecule type" value="Genomic_DNA"/>
</dbReference>
<keyword evidence="2" id="KW-1185">Reference proteome</keyword>
<evidence type="ECO:0000313" key="1">
    <source>
        <dbReference type="EMBL" id="ASU35360.1"/>
    </source>
</evidence>
<gene>
    <name evidence="1" type="ORF">MuYL_3475</name>
</gene>
<reference evidence="1 2" key="1">
    <citation type="submission" date="2017-08" db="EMBL/GenBank/DDBJ databases">
        <title>Complete genome sequence of Mucilaginibacter sp. strain BJC16-A31.</title>
        <authorList>
            <consortium name="Henan University of Science and Technology"/>
            <person name="You X."/>
        </authorList>
    </citation>
    <scope>NUCLEOTIDE SEQUENCE [LARGE SCALE GENOMIC DNA]</scope>
    <source>
        <strain evidence="1 2">BJC16-A31</strain>
    </source>
</reference>
<dbReference type="InterPro" id="IPR008969">
    <property type="entry name" value="CarboxyPept-like_regulatory"/>
</dbReference>
<dbReference type="AlphaFoldDB" id="A0A223NZZ5"/>
<proteinExistence type="predicted"/>
<protein>
    <recommendedName>
        <fullName evidence="3">CarboxypepD_reg-like domain-containing protein</fullName>
    </recommendedName>
</protein>
<accession>A0A223NZZ5</accession>
<dbReference type="OrthoDB" id="1223654at2"/>
<dbReference type="KEGG" id="muc:MuYL_3475"/>
<dbReference type="Gene3D" id="2.60.40.1120">
    <property type="entry name" value="Carboxypeptidase-like, regulatory domain"/>
    <property type="match status" value="1"/>
</dbReference>
<dbReference type="Proteomes" id="UP000215002">
    <property type="component" value="Chromosome"/>
</dbReference>
<dbReference type="Pfam" id="PF13715">
    <property type="entry name" value="CarbopepD_reg_2"/>
    <property type="match status" value="1"/>
</dbReference>